<keyword evidence="3" id="KW-0645">Protease</keyword>
<dbReference type="GO" id="GO:0008270">
    <property type="term" value="F:zinc ion binding"/>
    <property type="evidence" value="ECO:0007669"/>
    <property type="project" value="InterPro"/>
</dbReference>
<keyword evidence="4" id="KW-0378">Hydrolase</keyword>
<feature type="active site" description="Proton donor/acceptor" evidence="7">
    <location>
        <position position="251"/>
    </location>
</feature>
<evidence type="ECO:0000259" key="8">
    <source>
        <dbReference type="PROSITE" id="PS52035"/>
    </source>
</evidence>
<dbReference type="GO" id="GO:0005615">
    <property type="term" value="C:extracellular space"/>
    <property type="evidence" value="ECO:0007669"/>
    <property type="project" value="TreeGrafter"/>
</dbReference>
<evidence type="ECO:0000256" key="3">
    <source>
        <dbReference type="ARBA" id="ARBA00022670"/>
    </source>
</evidence>
<feature type="domain" description="Peptidase M14" evidence="8">
    <location>
        <begin position="1"/>
        <end position="280"/>
    </location>
</feature>
<comment type="cofactor">
    <cofactor evidence="1">
        <name>Zn(2+)</name>
        <dbReference type="ChEBI" id="CHEBI:29105"/>
    </cofactor>
</comment>
<sequence>MIIDIGFLEAMYPALIETRIIGKSVDGRNLYAVKLGTGPTEILINAAHHAREHMTTNLVMKMLDEYAYAYHAGKSIGGYNVQTVLDRTSIWFVPMVNPDGVTLVQKGHRSAKNPSLILALNKNSTNFSGWKANIRGVDLNRQYPALWNTITADPGRAAPENYKGPKPLSEPESRALYNFTLSRNIQAAIAYHSSGELIYTRLDIEPLTRPLANSVAAKTGYKIVNLRQSLSGGGFTDWFILEQRKPALTLEISPFVGPRPVPLSYWDRIWAQNDAVGLLVADKIYQKLNEAKK</sequence>
<evidence type="ECO:0000256" key="2">
    <source>
        <dbReference type="ARBA" id="ARBA00005988"/>
    </source>
</evidence>
<evidence type="ECO:0000256" key="1">
    <source>
        <dbReference type="ARBA" id="ARBA00001947"/>
    </source>
</evidence>
<name>A0A1Y3PKW4_9BACI</name>
<reference evidence="10" key="1">
    <citation type="submission" date="2016-06" db="EMBL/GenBank/DDBJ databases">
        <authorList>
            <person name="Nascimento L."/>
            <person name="Pereira R.V."/>
            <person name="Martins L.F."/>
            <person name="Quaggio R.B."/>
            <person name="Silva A.M."/>
            <person name="Setubal J.C."/>
        </authorList>
    </citation>
    <scope>NUCLEOTIDE SEQUENCE [LARGE SCALE GENOMIC DNA]</scope>
</reference>
<dbReference type="AlphaFoldDB" id="A0A1Y3PKW4"/>
<dbReference type="SMART" id="SM00631">
    <property type="entry name" value="Zn_pept"/>
    <property type="match status" value="1"/>
</dbReference>
<dbReference type="PROSITE" id="PS52035">
    <property type="entry name" value="PEPTIDASE_M14"/>
    <property type="match status" value="1"/>
</dbReference>
<dbReference type="PANTHER" id="PTHR11705:SF143">
    <property type="entry name" value="SLL0236 PROTEIN"/>
    <property type="match status" value="1"/>
</dbReference>
<comment type="caution">
    <text evidence="9">The sequence shown here is derived from an EMBL/GenBank/DDBJ whole genome shotgun (WGS) entry which is preliminary data.</text>
</comment>
<keyword evidence="5" id="KW-0862">Zinc</keyword>
<dbReference type="GO" id="GO:0004181">
    <property type="term" value="F:metallocarboxypeptidase activity"/>
    <property type="evidence" value="ECO:0007669"/>
    <property type="project" value="InterPro"/>
</dbReference>
<dbReference type="PANTHER" id="PTHR11705">
    <property type="entry name" value="PROTEASE FAMILY M14 CARBOXYPEPTIDASE A,B"/>
    <property type="match status" value="1"/>
</dbReference>
<evidence type="ECO:0000256" key="7">
    <source>
        <dbReference type="PROSITE-ProRule" id="PRU01379"/>
    </source>
</evidence>
<evidence type="ECO:0000256" key="5">
    <source>
        <dbReference type="ARBA" id="ARBA00022833"/>
    </source>
</evidence>
<comment type="similarity">
    <text evidence="2 7">Belongs to the peptidase M14 family.</text>
</comment>
<accession>A0A1Y3PKW4</accession>
<dbReference type="InterPro" id="IPR034274">
    <property type="entry name" value="ENP1_M14_CPD"/>
</dbReference>
<dbReference type="EMBL" id="LZRT01000067">
    <property type="protein sequence ID" value="OUM88001.1"/>
    <property type="molecule type" value="Genomic_DNA"/>
</dbReference>
<dbReference type="SUPFAM" id="SSF53187">
    <property type="entry name" value="Zn-dependent exopeptidases"/>
    <property type="match status" value="1"/>
</dbReference>
<dbReference type="PRINTS" id="PR00765">
    <property type="entry name" value="CRBOXYPTASEA"/>
</dbReference>
<evidence type="ECO:0000313" key="9">
    <source>
        <dbReference type="EMBL" id="OUM88001.1"/>
    </source>
</evidence>
<proteinExistence type="inferred from homology"/>
<evidence type="ECO:0000256" key="6">
    <source>
        <dbReference type="ARBA" id="ARBA00023049"/>
    </source>
</evidence>
<keyword evidence="6" id="KW-0482">Metalloprotease</keyword>
<dbReference type="InterPro" id="IPR000834">
    <property type="entry name" value="Peptidase_M14"/>
</dbReference>
<dbReference type="Proteomes" id="UP000196475">
    <property type="component" value="Unassembled WGS sequence"/>
</dbReference>
<evidence type="ECO:0000256" key="4">
    <source>
        <dbReference type="ARBA" id="ARBA00022801"/>
    </source>
</evidence>
<dbReference type="Gene3D" id="3.40.630.10">
    <property type="entry name" value="Zn peptidases"/>
    <property type="match status" value="1"/>
</dbReference>
<dbReference type="Pfam" id="PF00246">
    <property type="entry name" value="Peptidase_M14"/>
    <property type="match status" value="1"/>
</dbReference>
<gene>
    <name evidence="9" type="ORF">BAA01_10800</name>
</gene>
<dbReference type="GO" id="GO:0006508">
    <property type="term" value="P:proteolysis"/>
    <property type="evidence" value="ECO:0007669"/>
    <property type="project" value="UniProtKB-KW"/>
</dbReference>
<protein>
    <recommendedName>
        <fullName evidence="8">Peptidase M14 domain-containing protein</fullName>
    </recommendedName>
</protein>
<organism evidence="9 10">
    <name type="scientific">Bacillus thermozeamaize</name>
    <dbReference type="NCBI Taxonomy" id="230954"/>
    <lineage>
        <taxon>Bacteria</taxon>
        <taxon>Bacillati</taxon>
        <taxon>Bacillota</taxon>
        <taxon>Bacilli</taxon>
        <taxon>Bacillales</taxon>
        <taxon>Bacillaceae</taxon>
        <taxon>Bacillus</taxon>
    </lineage>
</organism>
<evidence type="ECO:0000313" key="10">
    <source>
        <dbReference type="Proteomes" id="UP000196475"/>
    </source>
</evidence>
<dbReference type="CDD" id="cd06229">
    <property type="entry name" value="M14_Endopeptidase_I"/>
    <property type="match status" value="1"/>
</dbReference>